<proteinExistence type="predicted"/>
<dbReference type="AlphaFoldDB" id="A0A1H1AJX2"/>
<name>A0A1H1AJX2_NATTX</name>
<protein>
    <submittedName>
        <fullName evidence="1">Uncharacterized protein</fullName>
    </submittedName>
</protein>
<organism evidence="1 2">
    <name type="scientific">Natronobacterium texcoconense</name>
    <dbReference type="NCBI Taxonomy" id="1095778"/>
    <lineage>
        <taxon>Archaea</taxon>
        <taxon>Methanobacteriati</taxon>
        <taxon>Methanobacteriota</taxon>
        <taxon>Stenosarchaea group</taxon>
        <taxon>Halobacteria</taxon>
        <taxon>Halobacteriales</taxon>
        <taxon>Natrialbaceae</taxon>
        <taxon>Natronobacterium</taxon>
    </lineage>
</organism>
<sequence>MIVLDLSFFELVFESIDGGWIDFGQKLLSGYTIVRVDPIDSIDMVFSFLKHSYIDFKPHLACFLVYPRTYYESKLVVIDIKEIKERFNLNQWIAFVPTDFLSPVDLFEKLWRDLASTFSCCSTTGLEETFEGIPTVSTVVCDAVCYEFQHFRLDSTWSEGLFDPVF</sequence>
<dbReference type="Proteomes" id="UP000198848">
    <property type="component" value="Unassembled WGS sequence"/>
</dbReference>
<reference evidence="2" key="1">
    <citation type="submission" date="2016-10" db="EMBL/GenBank/DDBJ databases">
        <authorList>
            <person name="Varghese N."/>
            <person name="Submissions S."/>
        </authorList>
    </citation>
    <scope>NUCLEOTIDE SEQUENCE [LARGE SCALE GENOMIC DNA]</scope>
    <source>
        <strain evidence="2">DSM 24767</strain>
    </source>
</reference>
<evidence type="ECO:0000313" key="1">
    <source>
        <dbReference type="EMBL" id="SDQ39927.1"/>
    </source>
</evidence>
<accession>A0A1H1AJX2</accession>
<gene>
    <name evidence="1" type="ORF">SAMN04489842_0719</name>
</gene>
<evidence type="ECO:0000313" key="2">
    <source>
        <dbReference type="Proteomes" id="UP000198848"/>
    </source>
</evidence>
<keyword evidence="2" id="KW-1185">Reference proteome</keyword>
<dbReference type="EMBL" id="FNLC01000001">
    <property type="protein sequence ID" value="SDQ39927.1"/>
    <property type="molecule type" value="Genomic_DNA"/>
</dbReference>